<protein>
    <recommendedName>
        <fullName evidence="2">Fibronectin type-III domain-containing protein</fullName>
    </recommendedName>
</protein>
<dbReference type="EMBL" id="BARV01000901">
    <property type="protein sequence ID" value="GAH90396.1"/>
    <property type="molecule type" value="Genomic_DNA"/>
</dbReference>
<proteinExistence type="predicted"/>
<reference evidence="1" key="1">
    <citation type="journal article" date="2014" name="Front. Microbiol.">
        <title>High frequency of phylogenetically diverse reductive dehalogenase-homologous genes in deep subseafloor sedimentary metagenomes.</title>
        <authorList>
            <person name="Kawai M."/>
            <person name="Futagami T."/>
            <person name="Toyoda A."/>
            <person name="Takaki Y."/>
            <person name="Nishi S."/>
            <person name="Hori S."/>
            <person name="Arai W."/>
            <person name="Tsubouchi T."/>
            <person name="Morono Y."/>
            <person name="Uchiyama I."/>
            <person name="Ito T."/>
            <person name="Fujiyama A."/>
            <person name="Inagaki F."/>
            <person name="Takami H."/>
        </authorList>
    </citation>
    <scope>NUCLEOTIDE SEQUENCE</scope>
    <source>
        <strain evidence="1">Expedition CK06-06</strain>
    </source>
</reference>
<feature type="non-terminal residue" evidence="1">
    <location>
        <position position="1"/>
    </location>
</feature>
<accession>X1J6N5</accession>
<comment type="caution">
    <text evidence="1">The sequence shown here is derived from an EMBL/GenBank/DDBJ whole genome shotgun (WGS) entry which is preliminary data.</text>
</comment>
<gene>
    <name evidence="1" type="ORF">S06H3_02912</name>
</gene>
<evidence type="ECO:0008006" key="2">
    <source>
        <dbReference type="Google" id="ProtNLM"/>
    </source>
</evidence>
<sequence>TYHFTTGAVKPVLTNEQPTNGTTEADMYPTLSITVSDNQGDNFNITWSTNATDTWIMYNATCVNGTYRQTATWANQSNTTYWWNISVNDTGNHWTNATYHFKTANYSWSDWSGWWTFEYLVGYPPVFSNPNPANKSTNVPISTTTWNITIEDPEGDTFNWTIETSPDIGSNSSNDAGNGSKEVNITGNLSIGTNYTVYVNATDIGSKTWTNETFWFSTDTLYERYNTGDDGAERVYGSRFQGQTFTIGNTGANENHWITSVKLKVYREGSPGTFTVAIMEVDAEHKPTGDDLTNGTIDGNTLTTNSPGLWYEIILTPYKLSASTQYAIVGKAPDGNTDNCVWMRMDSSDPTYTGGAYVVSTDSGDSWTVASSWEYVFEEYGAVTLPPTQSNQKIWNATTKVEKSLNATAVGLYPTCFNVTINDLDGDKMNITLTSNESGSWLVVNQTSDGGLSNGTYSYYNTSWIDSYNTIYYISFNLTDGTDWTNETYHFTTNYIPYVSVRTALSCFLLSYWFYRRTICWQRDDGYSDTISSESSWYR</sequence>
<evidence type="ECO:0000313" key="1">
    <source>
        <dbReference type="EMBL" id="GAH90396.1"/>
    </source>
</evidence>
<name>X1J6N5_9ZZZZ</name>
<organism evidence="1">
    <name type="scientific">marine sediment metagenome</name>
    <dbReference type="NCBI Taxonomy" id="412755"/>
    <lineage>
        <taxon>unclassified sequences</taxon>
        <taxon>metagenomes</taxon>
        <taxon>ecological metagenomes</taxon>
    </lineage>
</organism>
<dbReference type="AlphaFoldDB" id="X1J6N5"/>